<evidence type="ECO:0000313" key="2">
    <source>
        <dbReference type="Proteomes" id="UP000823674"/>
    </source>
</evidence>
<evidence type="ECO:0000313" key="1">
    <source>
        <dbReference type="EMBL" id="KAG5380608.1"/>
    </source>
</evidence>
<protein>
    <recommendedName>
        <fullName evidence="3">Endonuclease/exonuclease/phosphatase domain-containing protein</fullName>
    </recommendedName>
</protein>
<dbReference type="Proteomes" id="UP000823674">
    <property type="component" value="Chromosome A07"/>
</dbReference>
<accession>A0ABQ7L5D0</accession>
<gene>
    <name evidence="1" type="primary">A07g508380.1_BraROA</name>
    <name evidence="1" type="ORF">IGI04_028450</name>
</gene>
<dbReference type="PANTHER" id="PTHR33710:SF86">
    <property type="entry name" value="VIRAL MOVEMENT PROTEIN"/>
    <property type="match status" value="1"/>
</dbReference>
<dbReference type="InterPro" id="IPR036691">
    <property type="entry name" value="Endo/exonu/phosph_ase_sf"/>
</dbReference>
<sequence>MSFFAWNVRGLNSNRRHTMTKDWINIHRSLFGAFLETHILESNKERVLGAIPRGWNYFGNFEANETGRIVVVWDPTVTLLIYNATAQSVTCGITSLSQNITLTITFVYGFNLVEDRRSLWTNLADLHDSTPVSGCVLGDFNQMLRSSHHSNHLSLVVDDSGMDEANLGMQDAQNCQDVNPISTKIDHAFINQAWSSFFPDSFADYLDPSQSDHTPCLFRMPAIRRQVIKPFKFFHHVIDHPEYAETVGEAWNCGHITGTDQFKLVRSLKLLKRPLRRLNKRHFSGISQRVKAQRDRVDELQRRLLTSPDTSTARQEHLERDKLNTLLKAEEKYYKQRSRVRWAEVGDRNTPFYHRMVSHHASRNHIHFLKDSNETLLYAVDDIKAHAAEIPLNATVAEAVRDGHWRLPAARSENAETLQVVLSTMSVPSDANGSDVYLWRINSGAVVELSHQMQGLYGPRVVAVLKLLNQVIIYNLWRERNARIFRGVSLTQEAFFTVVDRCMRDRLLSLASLTPARVTAVSPSLLELYFWFVSPYS</sequence>
<dbReference type="Gene3D" id="3.60.10.10">
    <property type="entry name" value="Endonuclease/exonuclease/phosphatase"/>
    <property type="match status" value="1"/>
</dbReference>
<keyword evidence="2" id="KW-1185">Reference proteome</keyword>
<reference evidence="1 2" key="1">
    <citation type="submission" date="2021-03" db="EMBL/GenBank/DDBJ databases">
        <authorList>
            <person name="King G.J."/>
            <person name="Bancroft I."/>
            <person name="Baten A."/>
            <person name="Bloomfield J."/>
            <person name="Borpatragohain P."/>
            <person name="He Z."/>
            <person name="Irish N."/>
            <person name="Irwin J."/>
            <person name="Liu K."/>
            <person name="Mauleon R.P."/>
            <person name="Moore J."/>
            <person name="Morris R."/>
            <person name="Ostergaard L."/>
            <person name="Wang B."/>
            <person name="Wells R."/>
        </authorList>
    </citation>
    <scope>NUCLEOTIDE SEQUENCE [LARGE SCALE GENOMIC DNA]</scope>
    <source>
        <strain evidence="1">R-o-18</strain>
        <tissue evidence="1">Leaf</tissue>
    </source>
</reference>
<proteinExistence type="predicted"/>
<dbReference type="EMBL" id="JADBGQ010000009">
    <property type="protein sequence ID" value="KAG5380608.1"/>
    <property type="molecule type" value="Genomic_DNA"/>
</dbReference>
<name>A0ABQ7L5D0_BRACM</name>
<organism evidence="1 2">
    <name type="scientific">Brassica rapa subsp. trilocularis</name>
    <dbReference type="NCBI Taxonomy" id="1813537"/>
    <lineage>
        <taxon>Eukaryota</taxon>
        <taxon>Viridiplantae</taxon>
        <taxon>Streptophyta</taxon>
        <taxon>Embryophyta</taxon>
        <taxon>Tracheophyta</taxon>
        <taxon>Spermatophyta</taxon>
        <taxon>Magnoliopsida</taxon>
        <taxon>eudicotyledons</taxon>
        <taxon>Gunneridae</taxon>
        <taxon>Pentapetalae</taxon>
        <taxon>rosids</taxon>
        <taxon>malvids</taxon>
        <taxon>Brassicales</taxon>
        <taxon>Brassicaceae</taxon>
        <taxon>Brassiceae</taxon>
        <taxon>Brassica</taxon>
    </lineage>
</organism>
<dbReference type="SUPFAM" id="SSF56219">
    <property type="entry name" value="DNase I-like"/>
    <property type="match status" value="1"/>
</dbReference>
<dbReference type="PANTHER" id="PTHR33710">
    <property type="entry name" value="BNAC02G09200D PROTEIN"/>
    <property type="match status" value="1"/>
</dbReference>
<evidence type="ECO:0008006" key="3">
    <source>
        <dbReference type="Google" id="ProtNLM"/>
    </source>
</evidence>
<comment type="caution">
    <text evidence="1">The sequence shown here is derived from an EMBL/GenBank/DDBJ whole genome shotgun (WGS) entry which is preliminary data.</text>
</comment>